<organism evidence="1 2">
    <name type="scientific">Adiantum capillus-veneris</name>
    <name type="common">Maidenhair fern</name>
    <dbReference type="NCBI Taxonomy" id="13818"/>
    <lineage>
        <taxon>Eukaryota</taxon>
        <taxon>Viridiplantae</taxon>
        <taxon>Streptophyta</taxon>
        <taxon>Embryophyta</taxon>
        <taxon>Tracheophyta</taxon>
        <taxon>Polypodiopsida</taxon>
        <taxon>Polypodiidae</taxon>
        <taxon>Polypodiales</taxon>
        <taxon>Pteridineae</taxon>
        <taxon>Pteridaceae</taxon>
        <taxon>Vittarioideae</taxon>
        <taxon>Adiantum</taxon>
    </lineage>
</organism>
<dbReference type="PANTHER" id="PTHR46922">
    <property type="entry name" value="DHHA1 DOMAIN PROTEIN"/>
    <property type="match status" value="1"/>
</dbReference>
<dbReference type="Gene3D" id="3.10.310.30">
    <property type="match status" value="1"/>
</dbReference>
<dbReference type="OrthoDB" id="443832at2759"/>
<comment type="caution">
    <text evidence="1">The sequence shown here is derived from an EMBL/GenBank/DDBJ whole genome shotgun (WGS) entry which is preliminary data.</text>
</comment>
<name>A0A9D4UT77_ADICA</name>
<dbReference type="Proteomes" id="UP000886520">
    <property type="component" value="Chromosome 11"/>
</dbReference>
<evidence type="ECO:0000313" key="1">
    <source>
        <dbReference type="EMBL" id="KAI5073654.1"/>
    </source>
</evidence>
<reference evidence="1" key="1">
    <citation type="submission" date="2021-01" db="EMBL/GenBank/DDBJ databases">
        <title>Adiantum capillus-veneris genome.</title>
        <authorList>
            <person name="Fang Y."/>
            <person name="Liao Q."/>
        </authorList>
    </citation>
    <scope>NUCLEOTIDE SEQUENCE</scope>
    <source>
        <strain evidence="1">H3</strain>
        <tissue evidence="1">Leaf</tissue>
    </source>
</reference>
<dbReference type="SUPFAM" id="SSF64182">
    <property type="entry name" value="DHH phosphoesterases"/>
    <property type="match status" value="1"/>
</dbReference>
<dbReference type="EMBL" id="JABFUD020000011">
    <property type="protein sequence ID" value="KAI5073654.1"/>
    <property type="molecule type" value="Genomic_DNA"/>
</dbReference>
<evidence type="ECO:0008006" key="3">
    <source>
        <dbReference type="Google" id="ProtNLM"/>
    </source>
</evidence>
<accession>A0A9D4UT77</accession>
<protein>
    <recommendedName>
        <fullName evidence="3">DHHA1 domain-containing protein</fullName>
    </recommendedName>
</protein>
<gene>
    <name evidence="1" type="ORF">GOP47_0011667</name>
</gene>
<dbReference type="PANTHER" id="PTHR46922:SF4">
    <property type="entry name" value="DHHA1 DOMAIN PROTEIN"/>
    <property type="match status" value="1"/>
</dbReference>
<evidence type="ECO:0000313" key="2">
    <source>
        <dbReference type="Proteomes" id="UP000886520"/>
    </source>
</evidence>
<dbReference type="AlphaFoldDB" id="A0A9D4UT77"/>
<dbReference type="InterPro" id="IPR038763">
    <property type="entry name" value="DHH_sf"/>
</dbReference>
<keyword evidence="2" id="KW-1185">Reference proteome</keyword>
<sequence>MVCCFITSYSTVKVAGRRAVHHGPLSTDALCLHAAARLLQGQHIERRSHAFNHYYEEFPTPYFYLACAVLTNFLIILYHYPCPDGAFAALAAYLYHSRLEVPAVFFPNTVYNPIKIKDLDQESFDVFYLLDFVGPEGFALELCSKAKKVIVLDHHKTAYEALAAKSFSNLVTNFDMRRSGATIAFDYFTNELQRDLRTRTSRNPPSLAGKDLCRVLSLVDTSSLTRIRRLFDYIEDADLWNWKLPQSKAFHSGLKSLNIEYNANTNANLFQQLLSLEASEVIAVGEKELLSNQIRLEAKVQRSFVVDLGQGLFGKCLAVKSNELTDLRSELGHQLAARSLTLGLRPIGAVAYKVEDVDPELVKVSLRSIEGEDTTKVSQAYGGGGHASASSFMISQKTFDSWKLNS</sequence>
<proteinExistence type="predicted"/>